<gene>
    <name evidence="1" type="ORF">SDJN03_03760</name>
</gene>
<protein>
    <recommendedName>
        <fullName evidence="3">Secreted protein</fullName>
    </recommendedName>
</protein>
<evidence type="ECO:0008006" key="3">
    <source>
        <dbReference type="Google" id="ProtNLM"/>
    </source>
</evidence>
<sequence length="91" mass="10544">MTKLSPSRIAIVAVLIFAAGKEKYLRAMAPGKMKARHAVEVEPMTEKSDHIFGKQLQPVGEGQQCHCYGQRTLWYLRPQRRLVWKQQFIYV</sequence>
<keyword evidence="2" id="KW-1185">Reference proteome</keyword>
<organism evidence="1 2">
    <name type="scientific">Cucurbita argyrosperma subsp. sororia</name>
    <dbReference type="NCBI Taxonomy" id="37648"/>
    <lineage>
        <taxon>Eukaryota</taxon>
        <taxon>Viridiplantae</taxon>
        <taxon>Streptophyta</taxon>
        <taxon>Embryophyta</taxon>
        <taxon>Tracheophyta</taxon>
        <taxon>Spermatophyta</taxon>
        <taxon>Magnoliopsida</taxon>
        <taxon>eudicotyledons</taxon>
        <taxon>Gunneridae</taxon>
        <taxon>Pentapetalae</taxon>
        <taxon>rosids</taxon>
        <taxon>fabids</taxon>
        <taxon>Cucurbitales</taxon>
        <taxon>Cucurbitaceae</taxon>
        <taxon>Cucurbiteae</taxon>
        <taxon>Cucurbita</taxon>
    </lineage>
</organism>
<dbReference type="AlphaFoldDB" id="A0AAV6NU77"/>
<comment type="caution">
    <text evidence="1">The sequence shown here is derived from an EMBL/GenBank/DDBJ whole genome shotgun (WGS) entry which is preliminary data.</text>
</comment>
<feature type="non-terminal residue" evidence="1">
    <location>
        <position position="1"/>
    </location>
</feature>
<evidence type="ECO:0000313" key="2">
    <source>
        <dbReference type="Proteomes" id="UP000685013"/>
    </source>
</evidence>
<dbReference type="EMBL" id="JAGKQH010000003">
    <property type="protein sequence ID" value="KAG6603151.1"/>
    <property type="molecule type" value="Genomic_DNA"/>
</dbReference>
<evidence type="ECO:0000313" key="1">
    <source>
        <dbReference type="EMBL" id="KAG6603151.1"/>
    </source>
</evidence>
<dbReference type="Proteomes" id="UP000685013">
    <property type="component" value="Chromosome 3"/>
</dbReference>
<proteinExistence type="predicted"/>
<name>A0AAV6NU77_9ROSI</name>
<accession>A0AAV6NU77</accession>
<reference evidence="1 2" key="1">
    <citation type="journal article" date="2021" name="Hortic Res">
        <title>The domestication of Cucurbita argyrosperma as revealed by the genome of its wild relative.</title>
        <authorList>
            <person name="Barrera-Redondo J."/>
            <person name="Sanchez-de la Vega G."/>
            <person name="Aguirre-Liguori J.A."/>
            <person name="Castellanos-Morales G."/>
            <person name="Gutierrez-Guerrero Y.T."/>
            <person name="Aguirre-Dugua X."/>
            <person name="Aguirre-Planter E."/>
            <person name="Tenaillon M.I."/>
            <person name="Lira-Saade R."/>
            <person name="Eguiarte L.E."/>
        </authorList>
    </citation>
    <scope>NUCLEOTIDE SEQUENCE [LARGE SCALE GENOMIC DNA]</scope>
    <source>
        <strain evidence="1">JBR-2021</strain>
    </source>
</reference>